<evidence type="ECO:0000313" key="3">
    <source>
        <dbReference type="Proteomes" id="UP001481413"/>
    </source>
</evidence>
<name>A0ABQ0A2S2_9GAMM</name>
<dbReference type="Proteomes" id="UP001481413">
    <property type="component" value="Unassembled WGS sequence"/>
</dbReference>
<accession>A0ABQ0A2S2</accession>
<proteinExistence type="predicted"/>
<reference evidence="2 3" key="1">
    <citation type="submission" date="2024-04" db="EMBL/GenBank/DDBJ databases">
        <title>Draft genome sequence of Thalassolituus maritimus NBRC 116585.</title>
        <authorList>
            <person name="Miyakawa T."/>
            <person name="Kusuya Y."/>
            <person name="Miura T."/>
        </authorList>
    </citation>
    <scope>NUCLEOTIDE SEQUENCE [LARGE SCALE GENOMIC DNA]</scope>
    <source>
        <strain evidence="2 3">5NW40-0001</strain>
    </source>
</reference>
<keyword evidence="1" id="KW-0472">Membrane</keyword>
<keyword evidence="1" id="KW-1133">Transmembrane helix</keyword>
<evidence type="ECO:0000313" key="2">
    <source>
        <dbReference type="EMBL" id="GAA6146565.1"/>
    </source>
</evidence>
<feature type="transmembrane region" description="Helical" evidence="1">
    <location>
        <begin position="6"/>
        <end position="29"/>
    </location>
</feature>
<evidence type="ECO:0000256" key="1">
    <source>
        <dbReference type="SAM" id="Phobius"/>
    </source>
</evidence>
<organism evidence="2 3">
    <name type="scientific">Thalassolituus maritimus</name>
    <dbReference type="NCBI Taxonomy" id="484498"/>
    <lineage>
        <taxon>Bacteria</taxon>
        <taxon>Pseudomonadati</taxon>
        <taxon>Pseudomonadota</taxon>
        <taxon>Gammaproteobacteria</taxon>
        <taxon>Oceanospirillales</taxon>
        <taxon>Oceanospirillaceae</taxon>
        <taxon>Thalassolituus</taxon>
    </lineage>
</organism>
<sequence>MPTLTLVHWLLIGNFSVLLIAAGFIVALIRQQSKETQLLEQQIQQLQQGQDAISKSAIGLGRRMKQVEVKAAAAEKQRPAVSEVDNRFEQASRLAGMGASADDLIDSLGVARAEAELMVSMRQRAQTA</sequence>
<dbReference type="InterPro" id="IPR021244">
    <property type="entry name" value="DUF2802"/>
</dbReference>
<keyword evidence="3" id="KW-1185">Reference proteome</keyword>
<protein>
    <recommendedName>
        <fullName evidence="4">DUF2802 domain-containing protein</fullName>
    </recommendedName>
</protein>
<comment type="caution">
    <text evidence="2">The sequence shown here is derived from an EMBL/GenBank/DDBJ whole genome shotgun (WGS) entry which is preliminary data.</text>
</comment>
<keyword evidence="1" id="KW-0812">Transmembrane</keyword>
<dbReference type="EMBL" id="BAABWH010000008">
    <property type="protein sequence ID" value="GAA6146565.1"/>
    <property type="molecule type" value="Genomic_DNA"/>
</dbReference>
<dbReference type="Pfam" id="PF10975">
    <property type="entry name" value="DUF2802"/>
    <property type="match status" value="1"/>
</dbReference>
<dbReference type="RefSeq" id="WP_353295785.1">
    <property type="nucleotide sequence ID" value="NZ_BAABWH010000008.1"/>
</dbReference>
<evidence type="ECO:0008006" key="4">
    <source>
        <dbReference type="Google" id="ProtNLM"/>
    </source>
</evidence>
<gene>
    <name evidence="2" type="ORF">NBRC116585_26830</name>
</gene>